<sequence length="520" mass="57987">MRNTVTITINKNKEKVLSEQLVSLKVNQQFNCIPSAEMTLVTGNFSDRVYPLFQDPQFELGKPIDIYARYEESGARDTLLFSGIIMERYAEVKSKLPVMRIVMQDPASRLRTSIASRLFSDKTDADIIKQVLAEHEGLKLAGQAAGKLDTIRHDQWVQMQQSDWDFILQQVLANGLLVKPANGEIQIVDLNEPSSQKLKIDLGVERSVLDFSLCHSGRDLYSSVSIEYWDQAENTFDQVEKTFGDDATKHLKNAKGQFFLPQLTTKKQALSALSYFELQQVLNKNSGSVTIAGNSDVELGQTLELSRFPDIVSDSFTITGVQHTLRAGQWTTQLQIGQTSLPLLNQYNFPFKNVRTGIESAEVLEWQADPLKLGRIPVNVHSFGEGIYWAYCGQLSASEEQGGFFIPKKGEQVYIGFINSNPSLGVILTSVYSSEKSLPKPFKFDPKSPSGVFWGDVNMVFEPENKVLKLTTGDKNELLLSIDKGMTLTTKNSLTIECASKAELKSDSSVTIKGQVINLN</sequence>
<dbReference type="Gene3D" id="2.40.50.230">
    <property type="entry name" value="Gp5 N-terminal domain"/>
    <property type="match status" value="1"/>
</dbReference>
<organism evidence="2 3">
    <name type="scientific">Pseudoalteromonas rubra</name>
    <dbReference type="NCBI Taxonomy" id="43658"/>
    <lineage>
        <taxon>Bacteria</taxon>
        <taxon>Pseudomonadati</taxon>
        <taxon>Pseudomonadota</taxon>
        <taxon>Gammaproteobacteria</taxon>
        <taxon>Alteromonadales</taxon>
        <taxon>Pseudoalteromonadaceae</taxon>
        <taxon>Pseudoalteromonas</taxon>
    </lineage>
</organism>
<proteinExistence type="predicted"/>
<dbReference type="GeneID" id="61357936"/>
<dbReference type="RefSeq" id="WP_010386070.1">
    <property type="nucleotide sequence ID" value="NZ_AHCD03000035.1"/>
</dbReference>
<dbReference type="SUPFAM" id="SSF69279">
    <property type="entry name" value="Phage tail proteins"/>
    <property type="match status" value="1"/>
</dbReference>
<dbReference type="SUPFAM" id="SSF69255">
    <property type="entry name" value="gp5 N-terminal domain-like"/>
    <property type="match status" value="1"/>
</dbReference>
<dbReference type="InterPro" id="IPR037026">
    <property type="entry name" value="Vgr_OB-fold_dom_sf"/>
</dbReference>
<dbReference type="InterPro" id="IPR006531">
    <property type="entry name" value="Gp5/Vgr_OB"/>
</dbReference>
<accession>A0A8T0C523</accession>
<dbReference type="Gene3D" id="3.55.50.10">
    <property type="entry name" value="Baseplate protein-like domains"/>
    <property type="match status" value="1"/>
</dbReference>
<dbReference type="Pfam" id="PF04717">
    <property type="entry name" value="Phage_base_V"/>
    <property type="match status" value="1"/>
</dbReference>
<dbReference type="AlphaFoldDB" id="A0A8T0C523"/>
<gene>
    <name evidence="2" type="ORF">PRUB_a0086</name>
</gene>
<protein>
    <recommendedName>
        <fullName evidence="1">Gp5/Type VI secretion system Vgr protein OB-fold domain-containing protein</fullName>
    </recommendedName>
</protein>
<dbReference type="Proteomes" id="UP000016480">
    <property type="component" value="Unassembled WGS sequence"/>
</dbReference>
<feature type="domain" description="Gp5/Type VI secretion system Vgr protein OB-fold" evidence="1">
    <location>
        <begin position="367"/>
        <end position="432"/>
    </location>
</feature>
<dbReference type="EMBL" id="AHCD03000035">
    <property type="protein sequence ID" value="KAF7785720.1"/>
    <property type="molecule type" value="Genomic_DNA"/>
</dbReference>
<evidence type="ECO:0000259" key="1">
    <source>
        <dbReference type="Pfam" id="PF04717"/>
    </source>
</evidence>
<dbReference type="Pfam" id="PF05954">
    <property type="entry name" value="Phage_GPD"/>
    <property type="match status" value="1"/>
</dbReference>
<reference evidence="2 3" key="1">
    <citation type="journal article" date="2012" name="J. Bacteriol.">
        <title>Genome sequence of the cycloprodigiosin-producing bacterial strain Pseudoalteromonas rubra ATCC 29570(T).</title>
        <authorList>
            <person name="Xie B.B."/>
            <person name="Shu Y.L."/>
            <person name="Qin Q.L."/>
            <person name="Rong J.C."/>
            <person name="Zhang X.Y."/>
            <person name="Chen X.L."/>
            <person name="Zhou B.C."/>
            <person name="Zhang Y.Z."/>
        </authorList>
    </citation>
    <scope>NUCLEOTIDE SEQUENCE [LARGE SCALE GENOMIC DNA]</scope>
    <source>
        <strain evidence="2 3">DSM 6842</strain>
    </source>
</reference>
<name>A0A8T0C523_9GAMM</name>
<evidence type="ECO:0000313" key="2">
    <source>
        <dbReference type="EMBL" id="KAF7785720.1"/>
    </source>
</evidence>
<evidence type="ECO:0000313" key="3">
    <source>
        <dbReference type="Proteomes" id="UP000016480"/>
    </source>
</evidence>
<comment type="caution">
    <text evidence="2">The sequence shown here is derived from an EMBL/GenBank/DDBJ whole genome shotgun (WGS) entry which is preliminary data.</text>
</comment>